<dbReference type="AlphaFoldDB" id="A0A0D0MJ63"/>
<organism evidence="1 2">
    <name type="scientific">Variovorax paradoxus</name>
    <dbReference type="NCBI Taxonomy" id="34073"/>
    <lineage>
        <taxon>Bacteria</taxon>
        <taxon>Pseudomonadati</taxon>
        <taxon>Pseudomonadota</taxon>
        <taxon>Betaproteobacteria</taxon>
        <taxon>Burkholderiales</taxon>
        <taxon>Comamonadaceae</taxon>
        <taxon>Variovorax</taxon>
    </lineage>
</organism>
<reference evidence="1 2" key="1">
    <citation type="submission" date="2014-12" db="EMBL/GenBank/DDBJ databases">
        <title>16Stimator: statistical estimation of ribosomal gene copy numbers from draft genome assemblies.</title>
        <authorList>
            <person name="Perisin M.A."/>
            <person name="Vetter M."/>
            <person name="Gilbert J.A."/>
            <person name="Bergelson J."/>
        </authorList>
    </citation>
    <scope>NUCLEOTIDE SEQUENCE [LARGE SCALE GENOMIC DNA]</scope>
    <source>
        <strain evidence="1 2">MEDvA23</strain>
    </source>
</reference>
<comment type="caution">
    <text evidence="1">The sequence shown here is derived from an EMBL/GenBank/DDBJ whole genome shotgun (WGS) entry which is preliminary data.</text>
</comment>
<dbReference type="EMBL" id="JXQQ01000038">
    <property type="protein sequence ID" value="KIQ30909.1"/>
    <property type="molecule type" value="Genomic_DNA"/>
</dbReference>
<evidence type="ECO:0000313" key="1">
    <source>
        <dbReference type="EMBL" id="KIQ30909.1"/>
    </source>
</evidence>
<sequence>MASSNNTERKTAPRSGFEDICAHFNVPAKKGARVYFQGQPGTVTTARGLMVRVRLDGMTWSRPYSPDELQWLDEEPPASQCIYATEAHPAYRQGP</sequence>
<gene>
    <name evidence="1" type="ORF">RT97_17095</name>
</gene>
<proteinExistence type="predicted"/>
<dbReference type="Proteomes" id="UP000032067">
    <property type="component" value="Unassembled WGS sequence"/>
</dbReference>
<protein>
    <submittedName>
        <fullName evidence="1">Polysaccharide deacetylase</fullName>
    </submittedName>
</protein>
<evidence type="ECO:0000313" key="2">
    <source>
        <dbReference type="Proteomes" id="UP000032067"/>
    </source>
</evidence>
<dbReference type="RefSeq" id="WP_042579992.1">
    <property type="nucleotide sequence ID" value="NZ_JXQQ01000038.1"/>
</dbReference>
<accession>A0A0D0MJ63</accession>
<name>A0A0D0MJ63_VARPD</name>